<dbReference type="Proteomes" id="UP000246104">
    <property type="component" value="Unassembled WGS sequence"/>
</dbReference>
<proteinExistence type="predicted"/>
<accession>A0A317JNB9</accession>
<dbReference type="AlphaFoldDB" id="A0A317JNB9"/>
<gene>
    <name evidence="1" type="ORF">C5B42_03660</name>
</gene>
<name>A0A317JNB9_9BACT</name>
<protein>
    <submittedName>
        <fullName evidence="1">Uncharacterized protein</fullName>
    </submittedName>
</protein>
<evidence type="ECO:0000313" key="2">
    <source>
        <dbReference type="Proteomes" id="UP000246104"/>
    </source>
</evidence>
<evidence type="ECO:0000313" key="1">
    <source>
        <dbReference type="EMBL" id="PWU23234.1"/>
    </source>
</evidence>
<sequence>MNPEHNFLETQREEHLRFAQFAFREYIQEHPGTLRSLSYAHELALSLSHQFFPLFDENQLNFQTGSPSVARIDQQNRHLLFRSFNGYKGLSVIGLQDPITTPPFIDALHLAFDLKMIDHHVQDEELVNHLYMESEYFSDQRLWAHFFSKLHLLLTQHHLYTADILKKHPLELAVSWSQLMGGYHHHWRELSSYTFGEYVYRVFGRVPSSVSLTAEGFLKKSQIPQLAFSTYQRD</sequence>
<comment type="caution">
    <text evidence="1">The sequence shown here is derived from an EMBL/GenBank/DDBJ whole genome shotgun (WGS) entry which is preliminary data.</text>
</comment>
<organism evidence="1 2">
    <name type="scientific">Candidatus Cerribacteria bacterium 'Amazon FNV 2010 28 9'</name>
    <dbReference type="NCBI Taxonomy" id="2081795"/>
    <lineage>
        <taxon>Bacteria</taxon>
        <taxon>Candidatus Cerribacteria</taxon>
    </lineage>
</organism>
<reference evidence="1 2" key="1">
    <citation type="submission" date="2018-02" db="EMBL/GenBank/DDBJ databases">
        <title>Genomic Reconstructions from Amazon Rainforest and Pasture Soil Reveal Novel Insights into the Physiology of Candidate Phyla in Tropical Sites.</title>
        <authorList>
            <person name="Kroeger M.E."/>
            <person name="Delmont T."/>
            <person name="Eren A.M."/>
            <person name="Guo J."/>
            <person name="Meyer K.M."/>
            <person name="Khan K."/>
            <person name="Rodrigues J.L.M."/>
            <person name="Bohannan B.J.M."/>
            <person name="Tringe S."/>
            <person name="Borges C.D."/>
            <person name="Tiedje J."/>
            <person name="Tsai S.M."/>
            <person name="Nusslein K."/>
        </authorList>
    </citation>
    <scope>NUCLEOTIDE SEQUENCE [LARGE SCALE GENOMIC DNA]</scope>
    <source>
        <strain evidence="1">Amazon FNV 2010 28 9</strain>
    </source>
</reference>
<dbReference type="EMBL" id="PSRQ01000042">
    <property type="protein sequence ID" value="PWU23234.1"/>
    <property type="molecule type" value="Genomic_DNA"/>
</dbReference>